<accession>A0A1L8D2U2</accession>
<protein>
    <submittedName>
        <fullName evidence="1">Uncharacterized protein</fullName>
    </submittedName>
</protein>
<dbReference type="EMBL" id="BDJL01000038">
    <property type="protein sequence ID" value="GAV25427.1"/>
    <property type="molecule type" value="Genomic_DNA"/>
</dbReference>
<dbReference type="AlphaFoldDB" id="A0A1L8D2U2"/>
<dbReference type="STRING" id="661089.ciss_13600"/>
<gene>
    <name evidence="1" type="ORF">ciss_13600</name>
</gene>
<keyword evidence="2" id="KW-1185">Reference proteome</keyword>
<proteinExistence type="predicted"/>
<evidence type="ECO:0000313" key="2">
    <source>
        <dbReference type="Proteomes" id="UP000187338"/>
    </source>
</evidence>
<reference evidence="2" key="1">
    <citation type="submission" date="2016-12" db="EMBL/GenBank/DDBJ databases">
        <title>Draft Genome Sequences od Carboxydothermus pertinax and islandicus, Hydrogenogenic Carboxydotrophic Bacteria.</title>
        <authorList>
            <person name="Fukuyama Y."/>
            <person name="Ohmae K."/>
            <person name="Yoneda Y."/>
            <person name="Yoshida T."/>
            <person name="Sako Y."/>
        </authorList>
    </citation>
    <scope>NUCLEOTIDE SEQUENCE [LARGE SCALE GENOMIC DNA]</scope>
    <source>
        <strain evidence="2">SET</strain>
    </source>
</reference>
<comment type="caution">
    <text evidence="1">The sequence shown here is derived from an EMBL/GenBank/DDBJ whole genome shotgun (WGS) entry which is preliminary data.</text>
</comment>
<sequence>MKKIFLIDKNFLKIILMKNKKCEYSNKREYIPDNVIEGSGSTGVRWGFGHLASGLKGP</sequence>
<evidence type="ECO:0000313" key="1">
    <source>
        <dbReference type="EMBL" id="GAV25427.1"/>
    </source>
</evidence>
<name>A0A1L8D2U2_9THEO</name>
<dbReference type="Proteomes" id="UP000187338">
    <property type="component" value="Unassembled WGS sequence"/>
</dbReference>
<organism evidence="1 2">
    <name type="scientific">Carboxydothermus islandicus</name>
    <dbReference type="NCBI Taxonomy" id="661089"/>
    <lineage>
        <taxon>Bacteria</taxon>
        <taxon>Bacillati</taxon>
        <taxon>Bacillota</taxon>
        <taxon>Clostridia</taxon>
        <taxon>Thermoanaerobacterales</taxon>
        <taxon>Thermoanaerobacteraceae</taxon>
        <taxon>Carboxydothermus</taxon>
    </lineage>
</organism>